<evidence type="ECO:0000313" key="2">
    <source>
        <dbReference type="Proteomes" id="UP000286510"/>
    </source>
</evidence>
<name>A0A418DSP1_APHAT</name>
<protein>
    <recommendedName>
        <fullName evidence="3">Tyrosine-protein kinase ephrin type A/B receptor-like domain-containing protein</fullName>
    </recommendedName>
</protein>
<dbReference type="EMBL" id="QUTF01019660">
    <property type="protein sequence ID" value="RHY99135.1"/>
    <property type="molecule type" value="Genomic_DNA"/>
</dbReference>
<sequence>MEMCAPANCDDGWEATVTLSDDVIIPELCVFRLARPTAATARSVPKARTASTTAAAPPRVRVTPLVRRVPWTPLPTATRVPRGTCLQADRPRASPRLALVDWRGKVIWTGVRCVPQECLPGWSYHVNATSATDCGPCDVGFSSNGGSSPCFPIACPPGEYATESSAECSTCPPGTYSVRTSISIPIVHYYANQDGDSICKPTACAPGSGAIVGATHPTSNCQVCGRGEFSLGDDQPCAPTACPVGVEGSDLEKGNCLPCAEGYFSAGGADQCKQARCAFFPLGAKDSLTSCQAPIVMAQPRGRVPIPLAPQGSAAPIGSTDPLADCVTCGAGSFSPGGTIPCAPTQCVAGSAAPAQATSATANCSQCAAGTFSEGGTESCDRQTSCPQGFSSPAGASSAQGQCALYAICKPMACPLGTASNAIAATSPTDTCVLCPAGYSLHIPLKVRANTWLLGRFLLAGSTDADLRTAQRELPPLRYFIPKSFHLA</sequence>
<dbReference type="PANTHER" id="PTHR46104">
    <property type="entry name" value="GENE 9195-RELATED-RELATED"/>
    <property type="match status" value="1"/>
</dbReference>
<reference evidence="1 2" key="1">
    <citation type="submission" date="2018-08" db="EMBL/GenBank/DDBJ databases">
        <title>Aphanomyces genome sequencing and annotation.</title>
        <authorList>
            <person name="Minardi D."/>
            <person name="Oidtmann B."/>
            <person name="Van Der Giezen M."/>
            <person name="Studholme D.J."/>
        </authorList>
    </citation>
    <scope>NUCLEOTIDE SEQUENCE [LARGE SCALE GENOMIC DNA]</scope>
    <source>
        <strain evidence="1 2">FDL457</strain>
    </source>
</reference>
<dbReference type="PANTHER" id="PTHR46104:SF1">
    <property type="entry name" value="GENE 9195-RELATED"/>
    <property type="match status" value="1"/>
</dbReference>
<evidence type="ECO:0000313" key="1">
    <source>
        <dbReference type="EMBL" id="RHY99135.1"/>
    </source>
</evidence>
<dbReference type="AlphaFoldDB" id="A0A418DSP1"/>
<gene>
    <name evidence="1" type="ORF">DYB26_004006</name>
</gene>
<dbReference type="Proteomes" id="UP000286510">
    <property type="component" value="Unassembled WGS sequence"/>
</dbReference>
<dbReference type="SMART" id="SM01411">
    <property type="entry name" value="Ephrin_rec_like"/>
    <property type="match status" value="4"/>
</dbReference>
<accession>A0A418DSP1</accession>
<evidence type="ECO:0008006" key="3">
    <source>
        <dbReference type="Google" id="ProtNLM"/>
    </source>
</evidence>
<proteinExistence type="predicted"/>
<comment type="caution">
    <text evidence="1">The sequence shown here is derived from an EMBL/GenBank/DDBJ whole genome shotgun (WGS) entry which is preliminary data.</text>
</comment>
<organism evidence="1 2">
    <name type="scientific">Aphanomyces astaci</name>
    <name type="common">Crayfish plague agent</name>
    <dbReference type="NCBI Taxonomy" id="112090"/>
    <lineage>
        <taxon>Eukaryota</taxon>
        <taxon>Sar</taxon>
        <taxon>Stramenopiles</taxon>
        <taxon>Oomycota</taxon>
        <taxon>Saprolegniomycetes</taxon>
        <taxon>Saprolegniales</taxon>
        <taxon>Verrucalvaceae</taxon>
        <taxon>Aphanomyces</taxon>
    </lineage>
</organism>